<dbReference type="Pfam" id="PF07331">
    <property type="entry name" value="TctB"/>
    <property type="match status" value="1"/>
</dbReference>
<feature type="domain" description="DUF1468" evidence="2">
    <location>
        <begin position="12"/>
        <end position="130"/>
    </location>
</feature>
<name>A0A9W5TUN0_9BACI</name>
<gene>
    <name evidence="3" type="ORF">GCM10011409_06610</name>
</gene>
<evidence type="ECO:0000313" key="4">
    <source>
        <dbReference type="Proteomes" id="UP000621492"/>
    </source>
</evidence>
<feature type="transmembrane region" description="Helical" evidence="1">
    <location>
        <begin position="24"/>
        <end position="46"/>
    </location>
</feature>
<keyword evidence="1" id="KW-1133">Transmembrane helix</keyword>
<evidence type="ECO:0000256" key="1">
    <source>
        <dbReference type="SAM" id="Phobius"/>
    </source>
</evidence>
<feature type="transmembrane region" description="Helical" evidence="1">
    <location>
        <begin position="66"/>
        <end position="98"/>
    </location>
</feature>
<comment type="caution">
    <text evidence="3">The sequence shown here is derived from an EMBL/GenBank/DDBJ whole genome shotgun (WGS) entry which is preliminary data.</text>
</comment>
<keyword evidence="1" id="KW-0812">Transmembrane</keyword>
<dbReference type="AlphaFoldDB" id="A0A9W5TUN0"/>
<sequence>MLWKVIIPTQIQTSQNSTNFGPELFPNMLAIVIILVSGLSFIGTFIKKDAEVTKTTGEPGKILASILVFAITIVYAYIIDIIHFIPASIICMFLIMWILSVRKWYLYLVMLGLIFLVKFIFEDIMYINLP</sequence>
<accession>A0A9W5TUN0</accession>
<feature type="transmembrane region" description="Helical" evidence="1">
    <location>
        <begin position="104"/>
        <end position="121"/>
    </location>
</feature>
<reference evidence="3" key="2">
    <citation type="submission" date="2020-09" db="EMBL/GenBank/DDBJ databases">
        <authorList>
            <person name="Sun Q."/>
            <person name="Zhou Y."/>
        </authorList>
    </citation>
    <scope>NUCLEOTIDE SEQUENCE</scope>
    <source>
        <strain evidence="3">CGMCC 1.15454</strain>
    </source>
</reference>
<dbReference type="Proteomes" id="UP000621492">
    <property type="component" value="Unassembled WGS sequence"/>
</dbReference>
<organism evidence="3 4">
    <name type="scientific">Lentibacillus populi</name>
    <dbReference type="NCBI Taxonomy" id="1827502"/>
    <lineage>
        <taxon>Bacteria</taxon>
        <taxon>Bacillati</taxon>
        <taxon>Bacillota</taxon>
        <taxon>Bacilli</taxon>
        <taxon>Bacillales</taxon>
        <taxon>Bacillaceae</taxon>
        <taxon>Lentibacillus</taxon>
    </lineage>
</organism>
<dbReference type="EMBL" id="BMJD01000003">
    <property type="protein sequence ID" value="GGB31913.1"/>
    <property type="molecule type" value="Genomic_DNA"/>
</dbReference>
<keyword evidence="4" id="KW-1185">Reference proteome</keyword>
<protein>
    <recommendedName>
        <fullName evidence="2">DUF1468 domain-containing protein</fullName>
    </recommendedName>
</protein>
<keyword evidence="1" id="KW-0472">Membrane</keyword>
<dbReference type="InterPro" id="IPR009936">
    <property type="entry name" value="DUF1468"/>
</dbReference>
<proteinExistence type="predicted"/>
<reference evidence="3" key="1">
    <citation type="journal article" date="2014" name="Int. J. Syst. Evol. Microbiol.">
        <title>Complete genome sequence of Corynebacterium casei LMG S-19264T (=DSM 44701T), isolated from a smear-ripened cheese.</title>
        <authorList>
            <consortium name="US DOE Joint Genome Institute (JGI-PGF)"/>
            <person name="Walter F."/>
            <person name="Albersmeier A."/>
            <person name="Kalinowski J."/>
            <person name="Ruckert C."/>
        </authorList>
    </citation>
    <scope>NUCLEOTIDE SEQUENCE</scope>
    <source>
        <strain evidence="3">CGMCC 1.15454</strain>
    </source>
</reference>
<evidence type="ECO:0000313" key="3">
    <source>
        <dbReference type="EMBL" id="GGB31913.1"/>
    </source>
</evidence>
<evidence type="ECO:0000259" key="2">
    <source>
        <dbReference type="Pfam" id="PF07331"/>
    </source>
</evidence>